<dbReference type="RefSeq" id="WP_279250519.1">
    <property type="nucleotide sequence ID" value="NZ_SHNO01000001.1"/>
</dbReference>
<evidence type="ECO:0000313" key="1">
    <source>
        <dbReference type="EMBL" id="MCX2978829.1"/>
    </source>
</evidence>
<organism evidence="1 2">
    <name type="scientific">Candidatus Marimicrobium litorale</name>
    <dbReference type="NCBI Taxonomy" id="2518991"/>
    <lineage>
        <taxon>Bacteria</taxon>
        <taxon>Pseudomonadati</taxon>
        <taxon>Pseudomonadota</taxon>
        <taxon>Gammaproteobacteria</taxon>
        <taxon>Cellvibrionales</taxon>
        <taxon>Halieaceae</taxon>
        <taxon>Marimicrobium</taxon>
    </lineage>
</organism>
<accession>A0ABT3T9V5</accession>
<gene>
    <name evidence="1" type="ORF">EYC82_15790</name>
</gene>
<dbReference type="Proteomes" id="UP001143304">
    <property type="component" value="Unassembled WGS sequence"/>
</dbReference>
<evidence type="ECO:0000313" key="2">
    <source>
        <dbReference type="Proteomes" id="UP001143304"/>
    </source>
</evidence>
<keyword evidence="2" id="KW-1185">Reference proteome</keyword>
<name>A0ABT3T9V5_9GAMM</name>
<comment type="caution">
    <text evidence="1">The sequence shown here is derived from an EMBL/GenBank/DDBJ whole genome shotgun (WGS) entry which is preliminary data.</text>
</comment>
<sequence length="255" mass="27833">MILDVDVSICSIKESFPPIPRPDNKEALTRASTDPIIYLCGTPDQPSQNCQNNPAQLDEYLGAGKGKGDFGRQGPNPTSDIATLLRRKLKKDAAAGESSAIFWTSQGLYTLGTAILDAPSRIPQKYKDQFFDYNWDYEPIYWETPPRNAAYIFEYSNGAFTESTTTFAQAFNFKSTKQQFCTTVQPSDSSKIGGNICENASQCTPPLIPSSMTEGNCEYPKGCLLRLSGSIISCDGVNENGIASCLRAATCDLPN</sequence>
<proteinExistence type="predicted"/>
<reference evidence="1" key="1">
    <citation type="submission" date="2019-02" db="EMBL/GenBank/DDBJ databases">
        <authorList>
            <person name="Li S.-H."/>
        </authorList>
    </citation>
    <scope>NUCLEOTIDE SEQUENCE</scope>
    <source>
        <strain evidence="1">IMCC11814</strain>
    </source>
</reference>
<protein>
    <submittedName>
        <fullName evidence="1">Uncharacterized protein</fullName>
    </submittedName>
</protein>
<dbReference type="EMBL" id="SHNO01000001">
    <property type="protein sequence ID" value="MCX2978829.1"/>
    <property type="molecule type" value="Genomic_DNA"/>
</dbReference>